<accession>A0ACB8RNZ8</accession>
<dbReference type="EMBL" id="MU275946">
    <property type="protein sequence ID" value="KAI0045642.1"/>
    <property type="molecule type" value="Genomic_DNA"/>
</dbReference>
<protein>
    <submittedName>
        <fullName evidence="1">Uncharacterized protein</fullName>
    </submittedName>
</protein>
<dbReference type="Proteomes" id="UP000814033">
    <property type="component" value="Unassembled WGS sequence"/>
</dbReference>
<sequence length="292" mass="32048">MHADDSRNRDEESRILDSTHQALILHVVYYYIVANYGDPFDLLNNVWSIAASIVISSLIASLVQSYLILRIWRLSKNKYIVAGCCALMLGFLSTTLAYAIRELTFTYVLVAESKLKPIATVGLCLSVATDVSIAVALSYYLHKSRTGFRRSDDVLTKLIISAVTTGALTTLVVIADLAAYLAAPDQTYVLVINFSTGKLYANCLLTSLNSREYFTSALSDSSAINSVPLSKITDPEIGRTPRARQLNFNLKTSMSSNQSTVHGKPDDLMILAPQFSRSVVELPPNDLKNPAI</sequence>
<reference evidence="1" key="1">
    <citation type="submission" date="2021-02" db="EMBL/GenBank/DDBJ databases">
        <authorList>
            <consortium name="DOE Joint Genome Institute"/>
            <person name="Ahrendt S."/>
            <person name="Looney B.P."/>
            <person name="Miyauchi S."/>
            <person name="Morin E."/>
            <person name="Drula E."/>
            <person name="Courty P.E."/>
            <person name="Chicoki N."/>
            <person name="Fauchery L."/>
            <person name="Kohler A."/>
            <person name="Kuo A."/>
            <person name="Labutti K."/>
            <person name="Pangilinan J."/>
            <person name="Lipzen A."/>
            <person name="Riley R."/>
            <person name="Andreopoulos W."/>
            <person name="He G."/>
            <person name="Johnson J."/>
            <person name="Barry K.W."/>
            <person name="Grigoriev I.V."/>
            <person name="Nagy L."/>
            <person name="Hibbett D."/>
            <person name="Henrissat B."/>
            <person name="Matheny P.B."/>
            <person name="Labbe J."/>
            <person name="Martin F."/>
        </authorList>
    </citation>
    <scope>NUCLEOTIDE SEQUENCE</scope>
    <source>
        <strain evidence="1">FP105234-sp</strain>
    </source>
</reference>
<proteinExistence type="predicted"/>
<keyword evidence="2" id="KW-1185">Reference proteome</keyword>
<evidence type="ECO:0000313" key="2">
    <source>
        <dbReference type="Proteomes" id="UP000814033"/>
    </source>
</evidence>
<name>A0ACB8RNZ8_9AGAM</name>
<evidence type="ECO:0000313" key="1">
    <source>
        <dbReference type="EMBL" id="KAI0045642.1"/>
    </source>
</evidence>
<reference evidence="1" key="2">
    <citation type="journal article" date="2022" name="New Phytol.">
        <title>Evolutionary transition to the ectomycorrhizal habit in the genomes of a hyperdiverse lineage of mushroom-forming fungi.</title>
        <authorList>
            <person name="Looney B."/>
            <person name="Miyauchi S."/>
            <person name="Morin E."/>
            <person name="Drula E."/>
            <person name="Courty P.E."/>
            <person name="Kohler A."/>
            <person name="Kuo A."/>
            <person name="LaButti K."/>
            <person name="Pangilinan J."/>
            <person name="Lipzen A."/>
            <person name="Riley R."/>
            <person name="Andreopoulos W."/>
            <person name="He G."/>
            <person name="Johnson J."/>
            <person name="Nolan M."/>
            <person name="Tritt A."/>
            <person name="Barry K.W."/>
            <person name="Grigoriev I.V."/>
            <person name="Nagy L.G."/>
            <person name="Hibbett D."/>
            <person name="Henrissat B."/>
            <person name="Matheny P.B."/>
            <person name="Labbe J."/>
            <person name="Martin F.M."/>
        </authorList>
    </citation>
    <scope>NUCLEOTIDE SEQUENCE</scope>
    <source>
        <strain evidence="1">FP105234-sp</strain>
    </source>
</reference>
<comment type="caution">
    <text evidence="1">The sequence shown here is derived from an EMBL/GenBank/DDBJ whole genome shotgun (WGS) entry which is preliminary data.</text>
</comment>
<organism evidence="1 2">
    <name type="scientific">Auriscalpium vulgare</name>
    <dbReference type="NCBI Taxonomy" id="40419"/>
    <lineage>
        <taxon>Eukaryota</taxon>
        <taxon>Fungi</taxon>
        <taxon>Dikarya</taxon>
        <taxon>Basidiomycota</taxon>
        <taxon>Agaricomycotina</taxon>
        <taxon>Agaricomycetes</taxon>
        <taxon>Russulales</taxon>
        <taxon>Auriscalpiaceae</taxon>
        <taxon>Auriscalpium</taxon>
    </lineage>
</organism>
<gene>
    <name evidence="1" type="ORF">FA95DRAFT_1607556</name>
</gene>